<sequence>MIAVMVIPSALPEGPLEGTPFRTGWPVRMADTDRERRLRLDAVARYLQDIGFDHLDAVPDGENHRGWVVRRTVIDVLKPVVWGERVELERWCSALSSRWCNMRVRISGSAGGLIETEGFLIHFGMESGAPARMSDAFMAPMLAATTEHRLRWKAALPAAPPAEDAPGVEELTFPLRVADIDILDHVNNAVYLGALEELLARHPDLLAASHRVVVEYAKPLRPGDDVRLRARREGSTLDAWLTVDGEPRAVARVEPR</sequence>
<dbReference type="AlphaFoldDB" id="A0A366D0A8"/>
<evidence type="ECO:0000259" key="1">
    <source>
        <dbReference type="Pfam" id="PF01643"/>
    </source>
</evidence>
<dbReference type="Pfam" id="PF20791">
    <property type="entry name" value="Acyl-ACP_TE_C"/>
    <property type="match status" value="1"/>
</dbReference>
<dbReference type="CDD" id="cd00586">
    <property type="entry name" value="4HBT"/>
    <property type="match status" value="1"/>
</dbReference>
<dbReference type="InterPro" id="IPR002864">
    <property type="entry name" value="Acyl-ACP_thioesterase_NHD"/>
</dbReference>
<dbReference type="GO" id="GO:0006633">
    <property type="term" value="P:fatty acid biosynthetic process"/>
    <property type="evidence" value="ECO:0007669"/>
    <property type="project" value="InterPro"/>
</dbReference>
<organism evidence="3 4">
    <name type="scientific">Nocardia puris</name>
    <dbReference type="NCBI Taxonomy" id="208602"/>
    <lineage>
        <taxon>Bacteria</taxon>
        <taxon>Bacillati</taxon>
        <taxon>Actinomycetota</taxon>
        <taxon>Actinomycetes</taxon>
        <taxon>Mycobacteriales</taxon>
        <taxon>Nocardiaceae</taxon>
        <taxon>Nocardia</taxon>
    </lineage>
</organism>
<dbReference type="InterPro" id="IPR049427">
    <property type="entry name" value="Acyl-ACP_TE_C"/>
</dbReference>
<gene>
    <name evidence="3" type="ORF">DFR74_12129</name>
</gene>
<evidence type="ECO:0000259" key="2">
    <source>
        <dbReference type="Pfam" id="PF20791"/>
    </source>
</evidence>
<evidence type="ECO:0000313" key="4">
    <source>
        <dbReference type="Proteomes" id="UP000252586"/>
    </source>
</evidence>
<feature type="domain" description="Acyl-ACP thioesterase-like C-terminal" evidence="2">
    <location>
        <begin position="169"/>
        <end position="228"/>
    </location>
</feature>
<proteinExistence type="predicted"/>
<evidence type="ECO:0000313" key="3">
    <source>
        <dbReference type="EMBL" id="RBO82939.1"/>
    </source>
</evidence>
<dbReference type="InterPro" id="IPR050563">
    <property type="entry name" value="4-hydroxybenzoyl-CoA_TE"/>
</dbReference>
<dbReference type="GO" id="GO:0047617">
    <property type="term" value="F:fatty acyl-CoA hydrolase activity"/>
    <property type="evidence" value="ECO:0007669"/>
    <property type="project" value="TreeGrafter"/>
</dbReference>
<dbReference type="SUPFAM" id="SSF54637">
    <property type="entry name" value="Thioesterase/thiol ester dehydrase-isomerase"/>
    <property type="match status" value="2"/>
</dbReference>
<keyword evidence="4" id="KW-1185">Reference proteome</keyword>
<dbReference type="Pfam" id="PF01643">
    <property type="entry name" value="Acyl-ACP_TE"/>
    <property type="match status" value="1"/>
</dbReference>
<name>A0A366D0A8_9NOCA</name>
<comment type="caution">
    <text evidence="3">The sequence shown here is derived from an EMBL/GenBank/DDBJ whole genome shotgun (WGS) entry which is preliminary data.</text>
</comment>
<accession>A0A366D0A8</accession>
<feature type="domain" description="Acyl-ACP thioesterase N-terminal hotdog" evidence="1">
    <location>
        <begin position="20"/>
        <end position="140"/>
    </location>
</feature>
<dbReference type="InterPro" id="IPR029069">
    <property type="entry name" value="HotDog_dom_sf"/>
</dbReference>
<dbReference type="STRING" id="1210090.GCA_001613185_04811"/>
<dbReference type="PANTHER" id="PTHR31793">
    <property type="entry name" value="4-HYDROXYBENZOYL-COA THIOESTERASE FAMILY MEMBER"/>
    <property type="match status" value="1"/>
</dbReference>
<dbReference type="Gene3D" id="3.10.129.10">
    <property type="entry name" value="Hotdog Thioesterase"/>
    <property type="match status" value="1"/>
</dbReference>
<dbReference type="EMBL" id="QNRE01000021">
    <property type="protein sequence ID" value="RBO82939.1"/>
    <property type="molecule type" value="Genomic_DNA"/>
</dbReference>
<dbReference type="PANTHER" id="PTHR31793:SF24">
    <property type="entry name" value="LONG-CHAIN ACYL-COA THIOESTERASE FADM"/>
    <property type="match status" value="1"/>
</dbReference>
<dbReference type="Proteomes" id="UP000252586">
    <property type="component" value="Unassembled WGS sequence"/>
</dbReference>
<protein>
    <submittedName>
        <fullName evidence="3">Acyl-ACP thioesterase</fullName>
    </submittedName>
</protein>
<reference evidence="3 4" key="1">
    <citation type="submission" date="2018-06" db="EMBL/GenBank/DDBJ databases">
        <title>Genomic Encyclopedia of Type Strains, Phase IV (KMG-IV): sequencing the most valuable type-strain genomes for metagenomic binning, comparative biology and taxonomic classification.</title>
        <authorList>
            <person name="Goeker M."/>
        </authorList>
    </citation>
    <scope>NUCLEOTIDE SEQUENCE [LARGE SCALE GENOMIC DNA]</scope>
    <source>
        <strain evidence="3 4">DSM 44599</strain>
    </source>
</reference>